<evidence type="ECO:0000256" key="3">
    <source>
        <dbReference type="ARBA" id="ARBA00022692"/>
    </source>
</evidence>
<dbReference type="GO" id="GO:0016413">
    <property type="term" value="F:O-acetyltransferase activity"/>
    <property type="evidence" value="ECO:0000318"/>
    <property type="project" value="GO_Central"/>
</dbReference>
<dbReference type="PANTHER" id="PTHR32285">
    <property type="entry name" value="PROTEIN TRICHOME BIREFRINGENCE-LIKE 9-RELATED"/>
    <property type="match status" value="1"/>
</dbReference>
<dbReference type="InterPro" id="IPR029962">
    <property type="entry name" value="TBL"/>
</dbReference>
<evidence type="ECO:0000256" key="7">
    <source>
        <dbReference type="SAM" id="Phobius"/>
    </source>
</evidence>
<gene>
    <name evidence="10" type="ORF">MIMGU_mgv1a020032mg</name>
</gene>
<feature type="transmembrane region" description="Helical" evidence="7">
    <location>
        <begin position="12"/>
        <end position="31"/>
    </location>
</feature>
<keyword evidence="3 7" id="KW-0812">Transmembrane</keyword>
<keyword evidence="5 7" id="KW-1133">Transmembrane helix</keyword>
<feature type="domain" description="Trichome birefringence-like N-terminal" evidence="9">
    <location>
        <begin position="62"/>
        <end position="116"/>
    </location>
</feature>
<name>A0A022RQD4_ERYGU</name>
<keyword evidence="4" id="KW-0735">Signal-anchor</keyword>
<evidence type="ECO:0000256" key="5">
    <source>
        <dbReference type="ARBA" id="ARBA00022989"/>
    </source>
</evidence>
<evidence type="ECO:0000313" key="11">
    <source>
        <dbReference type="Proteomes" id="UP000030748"/>
    </source>
</evidence>
<keyword evidence="11" id="KW-1185">Reference proteome</keyword>
<dbReference type="GO" id="GO:0016020">
    <property type="term" value="C:membrane"/>
    <property type="evidence" value="ECO:0007669"/>
    <property type="project" value="UniProtKB-SubCell"/>
</dbReference>
<accession>A0A022RQD4</accession>
<dbReference type="InterPro" id="IPR026057">
    <property type="entry name" value="TBL_C"/>
</dbReference>
<dbReference type="STRING" id="4155.A0A022RQD4"/>
<organism evidence="10 11">
    <name type="scientific">Erythranthe guttata</name>
    <name type="common">Yellow monkey flower</name>
    <name type="synonym">Mimulus guttatus</name>
    <dbReference type="NCBI Taxonomy" id="4155"/>
    <lineage>
        <taxon>Eukaryota</taxon>
        <taxon>Viridiplantae</taxon>
        <taxon>Streptophyta</taxon>
        <taxon>Embryophyta</taxon>
        <taxon>Tracheophyta</taxon>
        <taxon>Spermatophyta</taxon>
        <taxon>Magnoliopsida</taxon>
        <taxon>eudicotyledons</taxon>
        <taxon>Gunneridae</taxon>
        <taxon>Pentapetalae</taxon>
        <taxon>asterids</taxon>
        <taxon>lamiids</taxon>
        <taxon>Lamiales</taxon>
        <taxon>Phrymaceae</taxon>
        <taxon>Erythranthe</taxon>
    </lineage>
</organism>
<keyword evidence="6 7" id="KW-0472">Membrane</keyword>
<dbReference type="PANTHER" id="PTHR32285:SF239">
    <property type="entry name" value="PROTEIN TRICHOME BIREFRINGENCE-LIKE 34"/>
    <property type="match status" value="1"/>
</dbReference>
<dbReference type="Pfam" id="PF13839">
    <property type="entry name" value="PC-Esterase"/>
    <property type="match status" value="1"/>
</dbReference>
<feature type="domain" description="Trichome birefringence-like C-terminal" evidence="8">
    <location>
        <begin position="117"/>
        <end position="400"/>
    </location>
</feature>
<evidence type="ECO:0000313" key="10">
    <source>
        <dbReference type="EMBL" id="EYU41953.1"/>
    </source>
</evidence>
<dbReference type="PhylomeDB" id="A0A022RQD4"/>
<dbReference type="Pfam" id="PF14416">
    <property type="entry name" value="PMR5N"/>
    <property type="match status" value="1"/>
</dbReference>
<dbReference type="EMBL" id="KI630319">
    <property type="protein sequence ID" value="EYU41953.1"/>
    <property type="molecule type" value="Genomic_DNA"/>
</dbReference>
<proteinExistence type="inferred from homology"/>
<evidence type="ECO:0000259" key="9">
    <source>
        <dbReference type="Pfam" id="PF14416"/>
    </source>
</evidence>
<reference evidence="10 11" key="1">
    <citation type="journal article" date="2013" name="Proc. Natl. Acad. Sci. U.S.A.">
        <title>Fine-scale variation in meiotic recombination in Mimulus inferred from population shotgun sequencing.</title>
        <authorList>
            <person name="Hellsten U."/>
            <person name="Wright K.M."/>
            <person name="Jenkins J."/>
            <person name="Shu S."/>
            <person name="Yuan Y."/>
            <person name="Wessler S.R."/>
            <person name="Schmutz J."/>
            <person name="Willis J.H."/>
            <person name="Rokhsar D.S."/>
        </authorList>
    </citation>
    <scope>NUCLEOTIDE SEQUENCE [LARGE SCALE GENOMIC DNA]</scope>
    <source>
        <strain evidence="11">cv. DUN x IM62</strain>
    </source>
</reference>
<dbReference type="eggNOG" id="ENOG502SKU8">
    <property type="taxonomic scope" value="Eukaryota"/>
</dbReference>
<evidence type="ECO:0000259" key="8">
    <source>
        <dbReference type="Pfam" id="PF13839"/>
    </source>
</evidence>
<comment type="similarity">
    <text evidence="2">Belongs to the PC-esterase family. TBL subfamily.</text>
</comment>
<dbReference type="GO" id="GO:0005794">
    <property type="term" value="C:Golgi apparatus"/>
    <property type="evidence" value="ECO:0000318"/>
    <property type="project" value="GO_Central"/>
</dbReference>
<evidence type="ECO:0000256" key="4">
    <source>
        <dbReference type="ARBA" id="ARBA00022968"/>
    </source>
</evidence>
<evidence type="ECO:0000256" key="2">
    <source>
        <dbReference type="ARBA" id="ARBA00007727"/>
    </source>
</evidence>
<evidence type="ECO:0000256" key="6">
    <source>
        <dbReference type="ARBA" id="ARBA00023136"/>
    </source>
</evidence>
<dbReference type="Proteomes" id="UP000030748">
    <property type="component" value="Unassembled WGS sequence"/>
</dbReference>
<dbReference type="InterPro" id="IPR025846">
    <property type="entry name" value="TBL_N"/>
</dbReference>
<protein>
    <submittedName>
        <fullName evidence="10">Uncharacterized protein</fullName>
    </submittedName>
</protein>
<comment type="subcellular location">
    <subcellularLocation>
        <location evidence="1">Membrane</location>
        <topology evidence="1">Single-pass membrane protein</topology>
    </subcellularLocation>
</comment>
<sequence>MVNKTWDFFYKFHHLTCLLLVSLLAAALYFTRDVNYLKFLKNQQKLHSDDKNYSSTSSSSGRCDFFSGTWIYDNKSTYPLYKERECSFMDDTFACEKHGRKDLKYQRWRWQPHNCDIPMFNGTILLEKLRGKKLIFVGDSLNRNQWVSLLCLIEPFLPPSSHKKLILDGNMYFFHDNEYNTTIGFYWSPFLVESNADNIWDHRVPGRVIGVESIENHARHWNDADILIFDSYAWWLHPLMTLMWGSFGSSEAIYKTVDMKLRRYEMALTTWSDWLELNINRTRSKLFFMSVSPYLYRGDVLRNCLNRSEPLFMDEYLVSTKKSMRGIVESTIEKLEERGVKVEYLHITRMSEYRTDAHPSIYSRFSDYLTEEEKKHPRNNSDCLHWCLPGVPDVWNQILSDYIIN</sequence>
<evidence type="ECO:0000256" key="1">
    <source>
        <dbReference type="ARBA" id="ARBA00004167"/>
    </source>
</evidence>
<dbReference type="AlphaFoldDB" id="A0A022RQD4"/>